<proteinExistence type="predicted"/>
<protein>
    <submittedName>
        <fullName evidence="1">Uncharacterized protein</fullName>
    </submittedName>
</protein>
<keyword evidence="2" id="KW-1185">Reference proteome</keyword>
<name>A0A9Q3CJM1_9BASI</name>
<organism evidence="1 2">
    <name type="scientific">Austropuccinia psidii MF-1</name>
    <dbReference type="NCBI Taxonomy" id="1389203"/>
    <lineage>
        <taxon>Eukaryota</taxon>
        <taxon>Fungi</taxon>
        <taxon>Dikarya</taxon>
        <taxon>Basidiomycota</taxon>
        <taxon>Pucciniomycotina</taxon>
        <taxon>Pucciniomycetes</taxon>
        <taxon>Pucciniales</taxon>
        <taxon>Sphaerophragmiaceae</taxon>
        <taxon>Austropuccinia</taxon>
    </lineage>
</organism>
<dbReference type="EMBL" id="AVOT02008071">
    <property type="protein sequence ID" value="MBW0485239.1"/>
    <property type="molecule type" value="Genomic_DNA"/>
</dbReference>
<gene>
    <name evidence="1" type="ORF">O181_024954</name>
</gene>
<dbReference type="AlphaFoldDB" id="A0A9Q3CJM1"/>
<accession>A0A9Q3CJM1</accession>
<evidence type="ECO:0000313" key="1">
    <source>
        <dbReference type="EMBL" id="MBW0485239.1"/>
    </source>
</evidence>
<dbReference type="Proteomes" id="UP000765509">
    <property type="component" value="Unassembled WGS sequence"/>
</dbReference>
<sequence>MGASQGIGGPTISKSNQPKPFLFENMQKMTQIMSNIQPASSSEASRPPAFFYGTKTFKVISFIQSCQLIFQNDAEDFSEEKKKIIYATQFLTCRDEKWIETYISNLTNPHPAYLLNNLALLKSQIVSLFGA</sequence>
<comment type="caution">
    <text evidence="1">The sequence shown here is derived from an EMBL/GenBank/DDBJ whole genome shotgun (WGS) entry which is preliminary data.</text>
</comment>
<dbReference type="OrthoDB" id="122605at2759"/>
<evidence type="ECO:0000313" key="2">
    <source>
        <dbReference type="Proteomes" id="UP000765509"/>
    </source>
</evidence>
<reference evidence="1" key="1">
    <citation type="submission" date="2021-03" db="EMBL/GenBank/DDBJ databases">
        <title>Draft genome sequence of rust myrtle Austropuccinia psidii MF-1, a brazilian biotype.</title>
        <authorList>
            <person name="Quecine M.C."/>
            <person name="Pachon D.M.R."/>
            <person name="Bonatelli M.L."/>
            <person name="Correr F.H."/>
            <person name="Franceschini L.M."/>
            <person name="Leite T.F."/>
            <person name="Margarido G.R.A."/>
            <person name="Almeida C.A."/>
            <person name="Ferrarezi J.A."/>
            <person name="Labate C.A."/>
        </authorList>
    </citation>
    <scope>NUCLEOTIDE SEQUENCE</scope>
    <source>
        <strain evidence="1">MF-1</strain>
    </source>
</reference>